<evidence type="ECO:0000313" key="2">
    <source>
        <dbReference type="Proteomes" id="UP000189940"/>
    </source>
</evidence>
<sequence length="144" mass="15833">MSKGSMFAAAAVAALVLAAIAAFVTALVPSRGGLERRAATSPDRNRQWDTYSVSDYYRGEYDWPGLKLGDPATRQSIIHDIVPQIERLTPDQLARLAKQQDFCSGPLAIKCFGIPASKLRGYVEWTLGRHVHDMAVQSSKTVER</sequence>
<dbReference type="AlphaFoldDB" id="A0A1V4HWZ6"/>
<dbReference type="RefSeq" id="WP_079447354.1">
    <property type="nucleotide sequence ID" value="NZ_MWPQ01000045.1"/>
</dbReference>
<comment type="caution">
    <text evidence="1">The sequence shown here is derived from an EMBL/GenBank/DDBJ whole genome shotgun (WGS) entry which is preliminary data.</text>
</comment>
<name>A0A1V4HWZ6_NITVU</name>
<accession>A0A1V4HWZ6</accession>
<evidence type="ECO:0000313" key="1">
    <source>
        <dbReference type="EMBL" id="OPH82375.1"/>
    </source>
</evidence>
<organism evidence="1 2">
    <name type="scientific">Nitrobacter vulgaris</name>
    <dbReference type="NCBI Taxonomy" id="29421"/>
    <lineage>
        <taxon>Bacteria</taxon>
        <taxon>Pseudomonadati</taxon>
        <taxon>Pseudomonadota</taxon>
        <taxon>Alphaproteobacteria</taxon>
        <taxon>Hyphomicrobiales</taxon>
        <taxon>Nitrobacteraceae</taxon>
        <taxon>Nitrobacter</taxon>
    </lineage>
</organism>
<protein>
    <submittedName>
        <fullName evidence="1">Uncharacterized protein</fullName>
    </submittedName>
</protein>
<dbReference type="Proteomes" id="UP000189940">
    <property type="component" value="Unassembled WGS sequence"/>
</dbReference>
<keyword evidence="2" id="KW-1185">Reference proteome</keyword>
<proteinExistence type="predicted"/>
<reference evidence="1 2" key="1">
    <citation type="submission" date="2017-02" db="EMBL/GenBank/DDBJ databases">
        <title>Genome sequence of the nitrite-oxidizing bacterium Nitrobacter vulgaris strain Ab1.</title>
        <authorList>
            <person name="Mellbye B.L."/>
            <person name="Davis E.W."/>
            <person name="Spieck E."/>
            <person name="Chang J.H."/>
            <person name="Bottomley P.J."/>
            <person name="Sayavedra-Soto L.A."/>
        </authorList>
    </citation>
    <scope>NUCLEOTIDE SEQUENCE [LARGE SCALE GENOMIC DNA]</scope>
    <source>
        <strain evidence="1 2">Ab1</strain>
    </source>
</reference>
<gene>
    <name evidence="1" type="ORF">B2M20_12360</name>
</gene>
<dbReference type="EMBL" id="MWPQ01000045">
    <property type="protein sequence ID" value="OPH82375.1"/>
    <property type="molecule type" value="Genomic_DNA"/>
</dbReference>